<accession>A0A1H6RJW2</accession>
<dbReference type="EMBL" id="FNYW01000002">
    <property type="protein sequence ID" value="SEI51875.1"/>
    <property type="molecule type" value="Genomic_DNA"/>
</dbReference>
<dbReference type="AlphaFoldDB" id="A0A1H6RJW2"/>
<name>A0A1H6RJW2_9LACT</name>
<dbReference type="OrthoDB" id="2166732at2"/>
<gene>
    <name evidence="1" type="ORF">SAMN04488113_10214</name>
</gene>
<reference evidence="2" key="1">
    <citation type="submission" date="2016-10" db="EMBL/GenBank/DDBJ databases">
        <authorList>
            <person name="Varghese N."/>
            <person name="Submissions S."/>
        </authorList>
    </citation>
    <scope>NUCLEOTIDE SEQUENCE [LARGE SCALE GENOMIC DNA]</scope>
    <source>
        <strain evidence="2">DSM 25751</strain>
    </source>
</reference>
<evidence type="ECO:0000313" key="1">
    <source>
        <dbReference type="EMBL" id="SEI51875.1"/>
    </source>
</evidence>
<protein>
    <submittedName>
        <fullName evidence="1">Uncharacterized protein</fullName>
    </submittedName>
</protein>
<keyword evidence="2" id="KW-1185">Reference proteome</keyword>
<dbReference type="RefSeq" id="WP_091632120.1">
    <property type="nucleotide sequence ID" value="NZ_FNYW01000002.1"/>
</dbReference>
<evidence type="ECO:0000313" key="2">
    <source>
        <dbReference type="Proteomes" id="UP000198564"/>
    </source>
</evidence>
<sequence>MLFTEVPDEKARDKHPAEILSIVTGIDKDVIMKGVHKHGYQGILDDPSLLDISKKDQQRIIGARKLGYLDATFL</sequence>
<dbReference type="STRING" id="1130080.SAMN04488113_10214"/>
<organism evidence="1 2">
    <name type="scientific">Alkalibacterium gilvum</name>
    <dbReference type="NCBI Taxonomy" id="1130080"/>
    <lineage>
        <taxon>Bacteria</taxon>
        <taxon>Bacillati</taxon>
        <taxon>Bacillota</taxon>
        <taxon>Bacilli</taxon>
        <taxon>Lactobacillales</taxon>
        <taxon>Carnobacteriaceae</taxon>
        <taxon>Alkalibacterium</taxon>
    </lineage>
</organism>
<proteinExistence type="predicted"/>
<dbReference type="Proteomes" id="UP000198564">
    <property type="component" value="Unassembled WGS sequence"/>
</dbReference>